<dbReference type="Proteomes" id="UP000009097">
    <property type="component" value="Unassembled WGS sequence"/>
</dbReference>
<dbReference type="KEGG" id="fox:FOXG_19461"/>
<evidence type="ECO:0000313" key="2">
    <source>
        <dbReference type="EMBL" id="KNB18592.1"/>
    </source>
</evidence>
<dbReference type="RefSeq" id="XP_018256637.1">
    <property type="nucleotide sequence ID" value="XM_018402691.1"/>
</dbReference>
<reference evidence="2" key="1">
    <citation type="submission" date="2007-04" db="EMBL/GenBank/DDBJ databases">
        <authorList>
            <consortium name="The Broad Institute Genome Sequencing Platform"/>
            <person name="Birren B."/>
            <person name="Lander E."/>
            <person name="Galagan J."/>
            <person name="Nusbaum C."/>
            <person name="Devon K."/>
            <person name="Ma L.-J."/>
            <person name="Jaffe D."/>
            <person name="Butler J."/>
            <person name="Alvarez P."/>
            <person name="Gnerre S."/>
            <person name="Grabherr M."/>
            <person name="Kleber M."/>
            <person name="Mauceli E."/>
            <person name="Brockman W."/>
            <person name="MacCallum I.A."/>
            <person name="Young S."/>
            <person name="LaButti K."/>
            <person name="DeCaprio D."/>
            <person name="Crawford M."/>
            <person name="Koehrsen M."/>
            <person name="Engels R."/>
            <person name="Montgomery P."/>
            <person name="Pearson M."/>
            <person name="Howarth C."/>
            <person name="Larson L."/>
            <person name="White J."/>
            <person name="O'Leary S."/>
            <person name="Kodira C."/>
            <person name="Zeng Q."/>
            <person name="Yandava C."/>
            <person name="Alvarado L."/>
            <person name="Kistler C."/>
            <person name="Shim W.-B."/>
            <person name="Kang S."/>
            <person name="Woloshuk C."/>
        </authorList>
    </citation>
    <scope>NUCLEOTIDE SEQUENCE</scope>
    <source>
        <strain evidence="2">4287</strain>
    </source>
</reference>
<protein>
    <submittedName>
        <fullName evidence="2">Uncharacterized protein</fullName>
    </submittedName>
</protein>
<accession>A0A0J9WUY5</accession>
<dbReference type="AlphaFoldDB" id="A0A0J9WUY5"/>
<dbReference type="GeneID" id="28960167"/>
<reference evidence="2" key="2">
    <citation type="journal article" date="2010" name="Nature">
        <title>Comparative genomics reveals mobile pathogenicity chromosomes in Fusarium.</title>
        <authorList>
            <person name="Ma L.J."/>
            <person name="van der Does H.C."/>
            <person name="Borkovich K.A."/>
            <person name="Coleman J.J."/>
            <person name="Daboussi M.J."/>
            <person name="Di Pietro A."/>
            <person name="Dufresne M."/>
            <person name="Freitag M."/>
            <person name="Grabherr M."/>
            <person name="Henrissat B."/>
            <person name="Houterman P.M."/>
            <person name="Kang S."/>
            <person name="Shim W.B."/>
            <person name="Woloshuk C."/>
            <person name="Xie X."/>
            <person name="Xu J.R."/>
            <person name="Antoniw J."/>
            <person name="Baker S.E."/>
            <person name="Bluhm B.H."/>
            <person name="Breakspear A."/>
            <person name="Brown D.W."/>
            <person name="Butchko R.A."/>
            <person name="Chapman S."/>
            <person name="Coulson R."/>
            <person name="Coutinho P.M."/>
            <person name="Danchin E.G."/>
            <person name="Diener A."/>
            <person name="Gale L.R."/>
            <person name="Gardiner D.M."/>
            <person name="Goff S."/>
            <person name="Hammond-Kosack K.E."/>
            <person name="Hilburn K."/>
            <person name="Hua-Van A."/>
            <person name="Jonkers W."/>
            <person name="Kazan K."/>
            <person name="Kodira C.D."/>
            <person name="Koehrsen M."/>
            <person name="Kumar L."/>
            <person name="Lee Y.H."/>
            <person name="Li L."/>
            <person name="Manners J.M."/>
            <person name="Miranda-Saavedra D."/>
            <person name="Mukherjee M."/>
            <person name="Park G."/>
            <person name="Park J."/>
            <person name="Park S.Y."/>
            <person name="Proctor R.H."/>
            <person name="Regev A."/>
            <person name="Ruiz-Roldan M.C."/>
            <person name="Sain D."/>
            <person name="Sakthikumar S."/>
            <person name="Sykes S."/>
            <person name="Schwartz D.C."/>
            <person name="Turgeon B.G."/>
            <person name="Wapinski I."/>
            <person name="Yoder O."/>
            <person name="Young S."/>
            <person name="Zeng Q."/>
            <person name="Zhou S."/>
            <person name="Galagan J."/>
            <person name="Cuomo C.A."/>
            <person name="Kistler H.C."/>
            <person name="Rep M."/>
        </authorList>
    </citation>
    <scope>NUCLEOTIDE SEQUENCE [LARGE SCALE GENOMIC DNA]</scope>
    <source>
        <strain evidence="2">4287</strain>
    </source>
</reference>
<dbReference type="KEGG" id="fox:FOXG_22298"/>
<gene>
    <name evidence="1" type="ORF">FOXG_19461</name>
    <name evidence="2" type="ORF">FOXG_22298</name>
</gene>
<dbReference type="EMBL" id="DS231727">
    <property type="protein sequence ID" value="KNB18592.1"/>
    <property type="molecule type" value="Genomic_DNA"/>
</dbReference>
<organism evidence="2 3">
    <name type="scientific">Fusarium oxysporum f. sp. lycopersici (strain 4287 / CBS 123668 / FGSC 9935 / NRRL 34936)</name>
    <name type="common">Fusarium vascular wilt of tomato</name>
    <dbReference type="NCBI Taxonomy" id="426428"/>
    <lineage>
        <taxon>Eukaryota</taxon>
        <taxon>Fungi</taxon>
        <taxon>Dikarya</taxon>
        <taxon>Ascomycota</taxon>
        <taxon>Pezizomycotina</taxon>
        <taxon>Sordariomycetes</taxon>
        <taxon>Hypocreomycetidae</taxon>
        <taxon>Hypocreales</taxon>
        <taxon>Nectriaceae</taxon>
        <taxon>Fusarium</taxon>
        <taxon>Fusarium oxysporum species complex</taxon>
    </lineage>
</organism>
<dbReference type="EMBL" id="DS231702">
    <property type="protein sequence ID" value="KNB04934.1"/>
    <property type="molecule type" value="Genomic_DNA"/>
</dbReference>
<dbReference type="VEuPathDB" id="FungiDB:FOXG_19461"/>
<evidence type="ECO:0000313" key="3">
    <source>
        <dbReference type="Proteomes" id="UP000009097"/>
    </source>
</evidence>
<dbReference type="RefSeq" id="XP_018242979.1">
    <property type="nucleotide sequence ID" value="XM_018399675.1"/>
</dbReference>
<dbReference type="GeneID" id="28963004"/>
<evidence type="ECO:0000313" key="1">
    <source>
        <dbReference type="EMBL" id="KNB04934.1"/>
    </source>
</evidence>
<sequence>MSSLPLAKVRQTGKDFILLSANDILDARWTMRVDLYSAGTEVCLLPERCGELTRIAYQPRNPCRYQRLRSHDSRCSFVKILLDVSVVLGSMPRLGERRTSENMLST</sequence>
<name>A0A0J9WUY5_FUSO4</name>
<dbReference type="VEuPathDB" id="FungiDB:FOXG_22298"/>
<proteinExistence type="predicted"/>
<dbReference type="OrthoDB" id="10272504at2759"/>